<keyword evidence="2" id="KW-1133">Transmembrane helix</keyword>
<dbReference type="Pfam" id="PF08239">
    <property type="entry name" value="SH3_3"/>
    <property type="match status" value="1"/>
</dbReference>
<evidence type="ECO:0000313" key="5">
    <source>
        <dbReference type="EMBL" id="SIO57744.1"/>
    </source>
</evidence>
<protein>
    <submittedName>
        <fullName evidence="5">Uncharacterized conserved protein YraI</fullName>
    </submittedName>
</protein>
<feature type="chain" id="PRO_5012365100" evidence="3">
    <location>
        <begin position="26"/>
        <end position="265"/>
    </location>
</feature>
<feature type="transmembrane region" description="Helical" evidence="2">
    <location>
        <begin position="96"/>
        <end position="116"/>
    </location>
</feature>
<name>A0A1N6KMH1_9BURK</name>
<reference evidence="5 6" key="1">
    <citation type="submission" date="2016-11" db="EMBL/GenBank/DDBJ databases">
        <authorList>
            <person name="Jaros S."/>
            <person name="Januszkiewicz K."/>
            <person name="Wedrychowicz H."/>
        </authorList>
    </citation>
    <scope>NUCLEOTIDE SEQUENCE [LARGE SCALE GENOMIC DNA]</scope>
    <source>
        <strain evidence="5 6">GAS95</strain>
    </source>
</reference>
<evidence type="ECO:0000313" key="6">
    <source>
        <dbReference type="Proteomes" id="UP000185151"/>
    </source>
</evidence>
<evidence type="ECO:0000256" key="1">
    <source>
        <dbReference type="SAM" id="MobiDB-lite"/>
    </source>
</evidence>
<feature type="domain" description="SH3b" evidence="4">
    <location>
        <begin position="25"/>
        <end position="86"/>
    </location>
</feature>
<dbReference type="Proteomes" id="UP000185151">
    <property type="component" value="Unassembled WGS sequence"/>
</dbReference>
<gene>
    <name evidence="5" type="ORF">SAMN05444165_3941</name>
</gene>
<dbReference type="Gene3D" id="2.30.30.40">
    <property type="entry name" value="SH3 Domains"/>
    <property type="match status" value="1"/>
</dbReference>
<feature type="region of interest" description="Disordered" evidence="1">
    <location>
        <begin position="133"/>
        <end position="265"/>
    </location>
</feature>
<dbReference type="SMART" id="SM00287">
    <property type="entry name" value="SH3b"/>
    <property type="match status" value="1"/>
</dbReference>
<feature type="compositionally biased region" description="Pro residues" evidence="1">
    <location>
        <begin position="135"/>
        <end position="178"/>
    </location>
</feature>
<proteinExistence type="predicted"/>
<feature type="compositionally biased region" description="Low complexity" evidence="1">
    <location>
        <begin position="194"/>
        <end position="249"/>
    </location>
</feature>
<dbReference type="OrthoDB" id="8854384at2"/>
<organism evidence="5 6">
    <name type="scientific">Paraburkholderia phenazinium</name>
    <dbReference type="NCBI Taxonomy" id="60549"/>
    <lineage>
        <taxon>Bacteria</taxon>
        <taxon>Pseudomonadati</taxon>
        <taxon>Pseudomonadota</taxon>
        <taxon>Betaproteobacteria</taxon>
        <taxon>Burkholderiales</taxon>
        <taxon>Burkholderiaceae</taxon>
        <taxon>Paraburkholderia</taxon>
    </lineage>
</organism>
<dbReference type="InterPro" id="IPR003646">
    <property type="entry name" value="SH3-like_bac-type"/>
</dbReference>
<dbReference type="RefSeq" id="WP_074298350.1">
    <property type="nucleotide sequence ID" value="NZ_FSRU01000002.1"/>
</dbReference>
<sequence>MRKRMISGLLAGAAGLLTLPGAAFAQTQAYTNSPVNLYAGPADDYPAVSQLPGGVPVTVMGCVSGYTWCDVALPDLRGWVYAGNLSYPYQGNNVPILNYGTVIGLPVVTFSIGAYWGSYYRGRPWYNNQEHWAHHPPPPPGRGGPPPGHGGPPPEHGGPPPGHGGPPPGVGGPPPGGGRPPEERAAQPPGRGGPPVQHGGPAPQEHGGPPQQHGGPAPQEHGAPPQQHGGPAPQERGAPQQQHGGAPQEHGGGGGGHDNHDQHNN</sequence>
<evidence type="ECO:0000259" key="4">
    <source>
        <dbReference type="SMART" id="SM00287"/>
    </source>
</evidence>
<feature type="signal peptide" evidence="3">
    <location>
        <begin position="1"/>
        <end position="25"/>
    </location>
</feature>
<keyword evidence="3" id="KW-0732">Signal</keyword>
<keyword evidence="6" id="KW-1185">Reference proteome</keyword>
<keyword evidence="2" id="KW-0472">Membrane</keyword>
<evidence type="ECO:0000256" key="2">
    <source>
        <dbReference type="SAM" id="Phobius"/>
    </source>
</evidence>
<evidence type="ECO:0000256" key="3">
    <source>
        <dbReference type="SAM" id="SignalP"/>
    </source>
</evidence>
<accession>A0A1N6KMH1</accession>
<dbReference type="EMBL" id="FSRU01000002">
    <property type="protein sequence ID" value="SIO57744.1"/>
    <property type="molecule type" value="Genomic_DNA"/>
</dbReference>
<keyword evidence="2" id="KW-0812">Transmembrane</keyword>
<dbReference type="AlphaFoldDB" id="A0A1N6KMH1"/>